<dbReference type="eggNOG" id="COG0782">
    <property type="taxonomic scope" value="Bacteria"/>
</dbReference>
<dbReference type="InterPro" id="IPR022691">
    <property type="entry name" value="Tscrpt_elong_fac_GreA/B_N"/>
</dbReference>
<keyword evidence="4" id="KW-0175">Coiled coil</keyword>
<dbReference type="PIRSF" id="PIRSF006092">
    <property type="entry name" value="GreA_GreB"/>
    <property type="match status" value="1"/>
</dbReference>
<keyword evidence="3" id="KW-0804">Transcription</keyword>
<evidence type="ECO:0000259" key="6">
    <source>
        <dbReference type="Pfam" id="PF03449"/>
    </source>
</evidence>
<dbReference type="PROSITE" id="PS00830">
    <property type="entry name" value="GREAB_2"/>
    <property type="match status" value="1"/>
</dbReference>
<keyword evidence="2" id="KW-0805">Transcription regulation</keyword>
<dbReference type="RefSeq" id="WP_015235708.1">
    <property type="nucleotide sequence ID" value="NC_019793.1"/>
</dbReference>
<dbReference type="PANTHER" id="PTHR30437:SF4">
    <property type="entry name" value="TRANSCRIPTION ELONGATION FACTOR GREA"/>
    <property type="match status" value="1"/>
</dbReference>
<dbReference type="PATRIC" id="fig|937777.3.peg.1893"/>
<dbReference type="HOGENOM" id="CLU_101379_2_2_0"/>
<evidence type="ECO:0000256" key="3">
    <source>
        <dbReference type="ARBA" id="ARBA00023163"/>
    </source>
</evidence>
<evidence type="ECO:0000259" key="5">
    <source>
        <dbReference type="Pfam" id="PF01272"/>
    </source>
</evidence>
<reference evidence="8" key="1">
    <citation type="submission" date="2012-03" db="EMBL/GenBank/DDBJ databases">
        <title>Complete sequence of chromosome of Deinococcus peraridilitoris DSM 19664.</title>
        <authorList>
            <person name="Lucas S."/>
            <person name="Copeland A."/>
            <person name="Lapidus A."/>
            <person name="Glavina del Rio T."/>
            <person name="Dalin E."/>
            <person name="Tice H."/>
            <person name="Bruce D."/>
            <person name="Goodwin L."/>
            <person name="Pitluck S."/>
            <person name="Peters L."/>
            <person name="Mikhailova N."/>
            <person name="Lu M."/>
            <person name="Kyrpides N."/>
            <person name="Mavromatis K."/>
            <person name="Ivanova N."/>
            <person name="Brettin T."/>
            <person name="Detter J.C."/>
            <person name="Han C."/>
            <person name="Larimer F."/>
            <person name="Land M."/>
            <person name="Hauser L."/>
            <person name="Markowitz V."/>
            <person name="Cheng J.-F."/>
            <person name="Hugenholtz P."/>
            <person name="Woyke T."/>
            <person name="Wu D."/>
            <person name="Pukall R."/>
            <person name="Steenblock K."/>
            <person name="Brambilla E."/>
            <person name="Klenk H.-P."/>
            <person name="Eisen J.A."/>
        </authorList>
    </citation>
    <scope>NUCLEOTIDE SEQUENCE [LARGE SCALE GENOMIC DNA]</scope>
    <source>
        <strain evidence="8">DSM 19664 / LMG 22246 / CIP 109416 / KR-200</strain>
    </source>
</reference>
<dbReference type="InterPro" id="IPR018151">
    <property type="entry name" value="TF_GreA/GreB_CS"/>
</dbReference>
<dbReference type="OrthoDB" id="9808774at2"/>
<gene>
    <name evidence="7" type="ordered locus">Deipe_1892</name>
</gene>
<dbReference type="GO" id="GO:0006354">
    <property type="term" value="P:DNA-templated transcription elongation"/>
    <property type="evidence" value="ECO:0007669"/>
    <property type="project" value="TreeGrafter"/>
</dbReference>
<dbReference type="KEGG" id="dpd:Deipe_1892"/>
<evidence type="ECO:0000256" key="2">
    <source>
        <dbReference type="ARBA" id="ARBA00023015"/>
    </source>
</evidence>
<dbReference type="Proteomes" id="UP000010467">
    <property type="component" value="Chromosome"/>
</dbReference>
<dbReference type="GO" id="GO:0032784">
    <property type="term" value="P:regulation of DNA-templated transcription elongation"/>
    <property type="evidence" value="ECO:0007669"/>
    <property type="project" value="InterPro"/>
</dbReference>
<protein>
    <submittedName>
        <fullName evidence="7">Transcription elongation factor</fullName>
    </submittedName>
</protein>
<feature type="domain" description="Transcription elongation factor GreA/GreB N-terminal" evidence="6">
    <location>
        <begin position="7"/>
        <end position="73"/>
    </location>
</feature>
<dbReference type="Gene3D" id="1.10.287.180">
    <property type="entry name" value="Transcription elongation factor, GreA/GreB, N-terminal domain"/>
    <property type="match status" value="1"/>
</dbReference>
<evidence type="ECO:0000256" key="1">
    <source>
        <dbReference type="ARBA" id="ARBA00008213"/>
    </source>
</evidence>
<evidence type="ECO:0000313" key="8">
    <source>
        <dbReference type="Proteomes" id="UP000010467"/>
    </source>
</evidence>
<dbReference type="Pfam" id="PF01272">
    <property type="entry name" value="GreA_GreB"/>
    <property type="match status" value="1"/>
</dbReference>
<feature type="domain" description="Transcription elongation factor GreA/GreB C-terminal" evidence="5">
    <location>
        <begin position="77"/>
        <end position="155"/>
    </location>
</feature>
<dbReference type="EMBL" id="CP003382">
    <property type="protein sequence ID" value="AFZ67403.1"/>
    <property type="molecule type" value="Genomic_DNA"/>
</dbReference>
<dbReference type="InterPro" id="IPR036805">
    <property type="entry name" value="Tscrpt_elong_fac_GreA/B_N_sf"/>
</dbReference>
<evidence type="ECO:0000313" key="7">
    <source>
        <dbReference type="EMBL" id="AFZ67403.1"/>
    </source>
</evidence>
<name>L0A0I2_DEIPD</name>
<dbReference type="GO" id="GO:0003746">
    <property type="term" value="F:translation elongation factor activity"/>
    <property type="evidence" value="ECO:0007669"/>
    <property type="project" value="UniProtKB-KW"/>
</dbReference>
<dbReference type="InterPro" id="IPR023459">
    <property type="entry name" value="Tscrpt_elong_fac_GreA/B_fam"/>
</dbReference>
<proteinExistence type="inferred from homology"/>
<keyword evidence="7" id="KW-0251">Elongation factor</keyword>
<dbReference type="InterPro" id="IPR036953">
    <property type="entry name" value="GreA/GreB_C_sf"/>
</dbReference>
<dbReference type="GO" id="GO:0070063">
    <property type="term" value="F:RNA polymerase binding"/>
    <property type="evidence" value="ECO:0007669"/>
    <property type="project" value="InterPro"/>
</dbReference>
<dbReference type="SUPFAM" id="SSF46557">
    <property type="entry name" value="GreA transcript cleavage protein, N-terminal domain"/>
    <property type="match status" value="1"/>
</dbReference>
<dbReference type="SUPFAM" id="SSF54534">
    <property type="entry name" value="FKBP-like"/>
    <property type="match status" value="1"/>
</dbReference>
<dbReference type="GO" id="GO:0003677">
    <property type="term" value="F:DNA binding"/>
    <property type="evidence" value="ECO:0007669"/>
    <property type="project" value="InterPro"/>
</dbReference>
<feature type="coiled-coil region" evidence="4">
    <location>
        <begin position="12"/>
        <end position="67"/>
    </location>
</feature>
<dbReference type="STRING" id="937777.Deipe_1892"/>
<comment type="similarity">
    <text evidence="1">Belongs to the GreA/GreB family.</text>
</comment>
<dbReference type="AlphaFoldDB" id="L0A0I2"/>
<sequence>MSRPSTLTPAGAARLRQALNREYDRIENARRLVREQREANEQESLGLVEAQQHLIAVEMRIAELEEILAQAVIFTDQQDDRVTLGCTVVLRDVDTGHEIHVQLVSPAEVNLPGGAVTRLSSLSPVGAALLDRRAGEAFTVTTGRREVTYMVQQVTFEG</sequence>
<evidence type="ECO:0000256" key="4">
    <source>
        <dbReference type="SAM" id="Coils"/>
    </source>
</evidence>
<accession>L0A0I2</accession>
<dbReference type="PANTHER" id="PTHR30437">
    <property type="entry name" value="TRANSCRIPTION ELONGATION FACTOR GREA"/>
    <property type="match status" value="1"/>
</dbReference>
<dbReference type="InterPro" id="IPR001437">
    <property type="entry name" value="Tscrpt_elong_fac_GreA/B_C"/>
</dbReference>
<keyword evidence="8" id="KW-1185">Reference proteome</keyword>
<dbReference type="Gene3D" id="3.10.50.30">
    <property type="entry name" value="Transcription elongation factor, GreA/GreB, C-terminal domain"/>
    <property type="match status" value="1"/>
</dbReference>
<organism evidence="7 8">
    <name type="scientific">Deinococcus peraridilitoris (strain DSM 19664 / LMG 22246 / CIP 109416 / KR-200)</name>
    <dbReference type="NCBI Taxonomy" id="937777"/>
    <lineage>
        <taxon>Bacteria</taxon>
        <taxon>Thermotogati</taxon>
        <taxon>Deinococcota</taxon>
        <taxon>Deinococci</taxon>
        <taxon>Deinococcales</taxon>
        <taxon>Deinococcaceae</taxon>
        <taxon>Deinococcus</taxon>
    </lineage>
</organism>
<keyword evidence="7" id="KW-0648">Protein biosynthesis</keyword>
<dbReference type="Pfam" id="PF03449">
    <property type="entry name" value="GreA_GreB_N"/>
    <property type="match status" value="1"/>
</dbReference>